<feature type="compositionally biased region" description="Basic and acidic residues" evidence="6">
    <location>
        <begin position="2504"/>
        <end position="2518"/>
    </location>
</feature>
<evidence type="ECO:0000256" key="4">
    <source>
        <dbReference type="ARBA" id="ARBA00022786"/>
    </source>
</evidence>
<protein>
    <recommendedName>
        <fullName evidence="7">Ubiquitin-like protease family profile domain-containing protein</fullName>
    </recommendedName>
</protein>
<gene>
    <name evidence="8" type="ORF">BHQ10_007597</name>
</gene>
<dbReference type="InterPro" id="IPR011564">
    <property type="entry name" value="Telomer_end-bd_POT1/Cdc13"/>
</dbReference>
<dbReference type="STRING" id="1196081.A0A364L6Z1"/>
<feature type="compositionally biased region" description="Acidic residues" evidence="6">
    <location>
        <begin position="670"/>
        <end position="680"/>
    </location>
</feature>
<dbReference type="SMART" id="SM00976">
    <property type="entry name" value="Telo_bind"/>
    <property type="match status" value="1"/>
</dbReference>
<dbReference type="GO" id="GO:0003723">
    <property type="term" value="F:RNA binding"/>
    <property type="evidence" value="ECO:0007669"/>
    <property type="project" value="InterPro"/>
</dbReference>
<feature type="compositionally biased region" description="Basic residues" evidence="6">
    <location>
        <begin position="1"/>
        <end position="13"/>
    </location>
</feature>
<feature type="region of interest" description="Disordered" evidence="6">
    <location>
        <begin position="506"/>
        <end position="538"/>
    </location>
</feature>
<feature type="region of interest" description="Disordered" evidence="6">
    <location>
        <begin position="1273"/>
        <end position="1321"/>
    </location>
</feature>
<dbReference type="OrthoDB" id="442460at2759"/>
<dbReference type="PANTHER" id="PTHR46896:SF3">
    <property type="entry name" value="FI06413P-RELATED"/>
    <property type="match status" value="1"/>
</dbReference>
<reference evidence="8 9" key="1">
    <citation type="journal article" date="2017" name="Biotechnol. Biofuels">
        <title>Differential beta-glucosidase expression as a function of carbon source availability in Talaromyces amestolkiae: a genomic and proteomic approach.</title>
        <authorList>
            <person name="de Eugenio L.I."/>
            <person name="Mendez-Liter J.A."/>
            <person name="Nieto-Dominguez M."/>
            <person name="Alonso L."/>
            <person name="Gil-Munoz J."/>
            <person name="Barriuso J."/>
            <person name="Prieto A."/>
            <person name="Martinez M.J."/>
        </authorList>
    </citation>
    <scope>NUCLEOTIDE SEQUENCE [LARGE SCALE GENOMIC DNA]</scope>
    <source>
        <strain evidence="8 9">CIB</strain>
    </source>
</reference>
<feature type="region of interest" description="Disordered" evidence="6">
    <location>
        <begin position="2209"/>
        <end position="2285"/>
    </location>
</feature>
<dbReference type="GeneID" id="63796812"/>
<feature type="region of interest" description="Disordered" evidence="6">
    <location>
        <begin position="160"/>
        <end position="181"/>
    </location>
</feature>
<proteinExistence type="inferred from homology"/>
<evidence type="ECO:0000313" key="8">
    <source>
        <dbReference type="EMBL" id="RAO71585.1"/>
    </source>
</evidence>
<feature type="region of interest" description="Disordered" evidence="6">
    <location>
        <begin position="1969"/>
        <end position="2078"/>
    </location>
</feature>
<keyword evidence="4" id="KW-0833">Ubl conjugation pathway</keyword>
<feature type="compositionally biased region" description="Acidic residues" evidence="6">
    <location>
        <begin position="568"/>
        <end position="577"/>
    </location>
</feature>
<organism evidence="8 9">
    <name type="scientific">Talaromyces amestolkiae</name>
    <dbReference type="NCBI Taxonomy" id="1196081"/>
    <lineage>
        <taxon>Eukaryota</taxon>
        <taxon>Fungi</taxon>
        <taxon>Dikarya</taxon>
        <taxon>Ascomycota</taxon>
        <taxon>Pezizomycotina</taxon>
        <taxon>Eurotiomycetes</taxon>
        <taxon>Eurotiomycetidae</taxon>
        <taxon>Eurotiales</taxon>
        <taxon>Trichocomaceae</taxon>
        <taxon>Talaromyces</taxon>
        <taxon>Talaromyces sect. Talaromyces</taxon>
    </lineage>
</organism>
<feature type="region of interest" description="Disordered" evidence="6">
    <location>
        <begin position="1205"/>
        <end position="1254"/>
    </location>
</feature>
<dbReference type="PROSITE" id="PS50600">
    <property type="entry name" value="ULP_PROTEASE"/>
    <property type="match status" value="1"/>
</dbReference>
<evidence type="ECO:0000259" key="7">
    <source>
        <dbReference type="PROSITE" id="PS50600"/>
    </source>
</evidence>
<feature type="region of interest" description="Disordered" evidence="6">
    <location>
        <begin position="1461"/>
        <end position="1493"/>
    </location>
</feature>
<feature type="compositionally biased region" description="Basic residues" evidence="6">
    <location>
        <begin position="1752"/>
        <end position="1763"/>
    </location>
</feature>
<dbReference type="InterPro" id="IPR003653">
    <property type="entry name" value="Peptidase_C48_C"/>
</dbReference>
<accession>A0A364L6Z1</accession>
<feature type="compositionally biased region" description="Polar residues" evidence="6">
    <location>
        <begin position="1818"/>
        <end position="1830"/>
    </location>
</feature>
<comment type="similarity">
    <text evidence="1">Belongs to the peptidase C48 family.</text>
</comment>
<dbReference type="GO" id="GO:0005737">
    <property type="term" value="C:cytoplasm"/>
    <property type="evidence" value="ECO:0007669"/>
    <property type="project" value="InterPro"/>
</dbReference>
<dbReference type="Proteomes" id="UP000249363">
    <property type="component" value="Unassembled WGS sequence"/>
</dbReference>
<dbReference type="GO" id="GO:0006508">
    <property type="term" value="P:proteolysis"/>
    <property type="evidence" value="ECO:0007669"/>
    <property type="project" value="UniProtKB-KW"/>
</dbReference>
<feature type="domain" description="Ubiquitin-like protease family profile" evidence="7">
    <location>
        <begin position="2091"/>
        <end position="2380"/>
    </location>
</feature>
<dbReference type="InterPro" id="IPR012340">
    <property type="entry name" value="NA-bd_OB-fold"/>
</dbReference>
<evidence type="ECO:0000256" key="2">
    <source>
        <dbReference type="ARBA" id="ARBA00022553"/>
    </source>
</evidence>
<evidence type="ECO:0000313" key="9">
    <source>
        <dbReference type="Proteomes" id="UP000249363"/>
    </source>
</evidence>
<dbReference type="Gene3D" id="2.40.50.140">
    <property type="entry name" value="Nucleic acid-binding proteins"/>
    <property type="match status" value="1"/>
</dbReference>
<feature type="compositionally biased region" description="Basic and acidic residues" evidence="6">
    <location>
        <begin position="681"/>
        <end position="692"/>
    </location>
</feature>
<dbReference type="GO" id="GO:0005634">
    <property type="term" value="C:nucleus"/>
    <property type="evidence" value="ECO:0007669"/>
    <property type="project" value="TreeGrafter"/>
</dbReference>
<feature type="region of interest" description="Disordered" evidence="6">
    <location>
        <begin position="553"/>
        <end position="764"/>
    </location>
</feature>
<comment type="caution">
    <text evidence="8">The sequence shown here is derived from an EMBL/GenBank/DDBJ whole genome shotgun (WGS) entry which is preliminary data.</text>
</comment>
<feature type="compositionally biased region" description="Polar residues" evidence="6">
    <location>
        <begin position="1461"/>
        <end position="1475"/>
    </location>
</feature>
<feature type="region of interest" description="Disordered" evidence="6">
    <location>
        <begin position="2596"/>
        <end position="2623"/>
    </location>
</feature>
<feature type="region of interest" description="Disordered" evidence="6">
    <location>
        <begin position="2492"/>
        <end position="2518"/>
    </location>
</feature>
<feature type="compositionally biased region" description="Basic and acidic residues" evidence="6">
    <location>
        <begin position="1732"/>
        <end position="1748"/>
    </location>
</feature>
<dbReference type="GO" id="GO:0016926">
    <property type="term" value="P:protein desumoylation"/>
    <property type="evidence" value="ECO:0007669"/>
    <property type="project" value="TreeGrafter"/>
</dbReference>
<keyword evidence="3" id="KW-0645">Protease</keyword>
<keyword evidence="2" id="KW-0597">Phosphoprotein</keyword>
<keyword evidence="5" id="KW-0378">Hydrolase</keyword>
<feature type="region of interest" description="Disordered" evidence="6">
    <location>
        <begin position="868"/>
        <end position="902"/>
    </location>
</feature>
<evidence type="ECO:0000256" key="3">
    <source>
        <dbReference type="ARBA" id="ARBA00022670"/>
    </source>
</evidence>
<dbReference type="GO" id="GO:0000781">
    <property type="term" value="C:chromosome, telomeric region"/>
    <property type="evidence" value="ECO:0007669"/>
    <property type="project" value="InterPro"/>
</dbReference>
<dbReference type="EMBL" id="MIKG01000016">
    <property type="protein sequence ID" value="RAO71585.1"/>
    <property type="molecule type" value="Genomic_DNA"/>
</dbReference>
<evidence type="ECO:0000256" key="1">
    <source>
        <dbReference type="ARBA" id="ARBA00005234"/>
    </source>
</evidence>
<evidence type="ECO:0000256" key="6">
    <source>
        <dbReference type="SAM" id="MobiDB-lite"/>
    </source>
</evidence>
<dbReference type="InterPro" id="IPR051947">
    <property type="entry name" value="Sentrin-specific_protease"/>
</dbReference>
<dbReference type="InterPro" id="IPR038765">
    <property type="entry name" value="Papain-like_cys_pep_sf"/>
</dbReference>
<feature type="compositionally biased region" description="Low complexity" evidence="6">
    <location>
        <begin position="1300"/>
        <end position="1321"/>
    </location>
</feature>
<feature type="compositionally biased region" description="Basic and acidic residues" evidence="6">
    <location>
        <begin position="14"/>
        <end position="28"/>
    </location>
</feature>
<feature type="compositionally biased region" description="Basic residues" evidence="6">
    <location>
        <begin position="2606"/>
        <end position="2623"/>
    </location>
</feature>
<feature type="region of interest" description="Disordered" evidence="6">
    <location>
        <begin position="1"/>
        <end position="40"/>
    </location>
</feature>
<dbReference type="SUPFAM" id="SSF55418">
    <property type="entry name" value="eIF4e-like"/>
    <property type="match status" value="1"/>
</dbReference>
<feature type="region of interest" description="Disordered" evidence="6">
    <location>
        <begin position="1613"/>
        <end position="1705"/>
    </location>
</feature>
<keyword evidence="9" id="KW-1185">Reference proteome</keyword>
<sequence length="2623" mass="292623">MEKKKKKKKKKKRENGEKSSELMDKLPEAEGATGTGAKPRWDLEDASQYSVQAVVTLVWPFSSSNRLFSLLLAEPDFRLRNQNGQIRVTFCGRCAEEVARTKVGIGDTITLSLQGGQWSKNHKIQSTPGKSLSWELQFKNRVKLEATRNGKKTAALDYSQLESPRQDAQSVEPTTPALLPARLPSPILSEQRWETPAFLRTKRLRSRSPVPSIHDMFAEEDGYVPGIGRKRPRFSFPSSEWRLLDESDDQVEVNMENDVNWFESDEELLDRDEDVDNDVALSGAAFRLKEPAEKVPITSSTDDVAGDRIQLVKSNSPVQEAQSTYGNAQEIQIIAPSLEKTAVELQLPDSQLSFATPRLHPITSSTLPTPSPLVQTPVDSAKVSQGPSSDILTSQPHFSPIDHDEIYNISSYAYKTGASGDTVVRELDVQNRADNGQDLESKLRSENLAIDTLEVFQDEESPQGVHGHFSPSTFTGVRDFAVEQGNESKRARYVEDLASDLVQDDHFEQNDGEPTGAHDSVLEDGAEADPDGSESEGFMDNEISSQVQIIEVDDTSLGGYGKRGPNVEEVEDEESELEDRGSSDEAEEADSEEDAILSEQSEYSDTVSGYEEESAEEKLASRTPQRIVHPEVIVLDSDSEDEPPTANAPLSRHNNSAFNHIGSLTHHENDEDGEDEIASQEIDRMEEDRDAYSDEEEEEDDQDMLPSDAEGPERGDAGHEHAHTYEVYDLDERGDAYAEEAKEHGPHTSDMEESLSLPGVSGSAQRQIEVQFGARNDTFSLDHDMMTLEMPGNNNSSNMEEIPDGNNDFDVKDEQSLVPEDQKLSQEQSRGATRIMQQLAYRTVSPAPVATPPSTVNDESQYTFVESTVPTSVDYRSSPETKTPEAEGNHNRRRRWIDGSDERHLQDIGRQLPKEGHLVHGLADEDEGTLEKLDEVILIEDYSIEPTENESHGADEVAQPDLQFDLTSPTVEKPKLPVYTTLAMLGEWSNEAVDVIAVAVDVSPAEPSTTKTEEYHMRLRVTDISMAGTTVIVEVIQPTETPRPRVTEGDVLLLHAFQVQTYNNSIELLSSNDSGWTVFSSSADQPCVTLSNVTLGEREHGYVKLLQTWFREDGAAMAADHMLQVSINQEEKQPSPFSAASSDAGSLESTRSGPVSRRRPRRRKGHRRVTIHELRDGRKYTEFGWLDSDSIHELRDGTVASKLSLSTASDKEGSSRPELPRTHSSKRFGPDSSHGRSNPFNAISPLSGGVSSPSAGASNAFGLGSGAFASFGSSTKTPKTPGGTFDLSSSTKDKRDTSDDTSSTGNIKSKTSSSSLDTTSTSAIKDHPLKSTWIVWYRPPTPKYSDYEKSTVALASISSVESFWTIYSHLKRPSLLPTVSDYHIFKKGIRPVWEDEANKRGGKWIIRLKKGVADRYWEDLLLAIVGDQFAEAGDEVCGTVLSVRSGEDVLSLYRRTQISSGRATMTASRRGQPSTKLDKRRPRQTPGITIMGTTTEPMSAVGQFLSGIAQLLTRPPPTPDHRPDLSANLDTLASHGGEEGQNLEGLSGFLSREHLPLSRSNMRQGDEISDEQRLFPTYKKSQDDVRIHIGQSFAKPKKSRVNQHSVFKIVDRITPNGKDSGPVRAWGGNNTTNSAAQHSTRSRHPFSSPTPFENEHRPLKRRRHSFGPVIDLVDDDESHTLRNQSPSVASVESHEDREKNGDSIRIPYVSEYHGPKDACIEVNSTNAQHRSKPIETVELDGKDAEDNLKSPVIRRRADSKKRRGSDASESPDELQEDVSIRTNPESFASNRRTIGSHSFLYEVDQKPSRRSKRRMSPNDIQPTVFNSSNKTPERRQARNQRIARSHKHLFDVKFFRYDSIKLENRQLFLDEGDDTIGLHQSIPSVSIPVRRIIQVLLGTEGSLKCRFTLSKIEGTANQSIDIEFATEAEKDQLRSLLPKTAKIRQKTREWMDKAFDNVVVVERVRGKRLSSPSITEPGESAKPDSVKRQKLSATLQGEDEPKGINQPPRRVPLPVAQSSIALKTPRSEDDEGISIPVKTYQAPRKQRELRSKARQGLVDLIDDEPDSSPKSNPGDRWSKALVYPPVGKKKAEVNSHDLERLRDGEFLNDNLIGFYARFLEHYLERNKPEVSKRVYFFNSYFYATLTSPVKGKKGVNYQGVSKWTRNVDLFSHDYVVVPINESAHWYLAIICNLSTLKKRSVVKEIESIQEESEAEQEVVNRKEIPETPPSEKAATPEETARDSLAAMKIDDVVPNLNPQTGPNSEDEWPEKEENQASPPAVFHSEIPSDTVQSDAAKRKKLRSAGPVYSIDQPTIITFDSLNEPRQPAIKVLKQYLIEESIKAKISFEMKDIKGMTAKGIPLQPNYSDCGLYLLAYLEKFVQDPDEFVRNILRREMSTQIDWPTLKSGLLRRRLRDFLFKLHEEQDSGQDTKLLIDAQPISYLLSPTAQPAKKVQGIEAGPVAEPEVIADSFQDKEELKDDAVPDAESVIQETQFSEQQGAPDPQHEPEATDESKAEHVDEIVEVPKTPERELNTRAALLDSSPVVIANSAPDVQRETPQPDHPDQLVQAEKDIFDDMFEYLSNTPRDRVEVRIPTVQVPDTPPAKRTRKVRTSPRQIKSKKV</sequence>
<dbReference type="GO" id="GO:0070139">
    <property type="term" value="F:SUMO-specific endopeptidase activity"/>
    <property type="evidence" value="ECO:0007669"/>
    <property type="project" value="TreeGrafter"/>
</dbReference>
<feature type="compositionally biased region" description="Polar residues" evidence="6">
    <location>
        <begin position="160"/>
        <end position="172"/>
    </location>
</feature>
<feature type="compositionally biased region" description="Polar residues" evidence="6">
    <location>
        <begin position="1135"/>
        <end position="1150"/>
    </location>
</feature>
<feature type="region of interest" description="Disordered" evidence="6">
    <location>
        <begin position="1129"/>
        <end position="1169"/>
    </location>
</feature>
<dbReference type="InterPro" id="IPR019770">
    <property type="entry name" value="TIF_eIF_4E_CS"/>
</dbReference>
<feature type="compositionally biased region" description="Basic and acidic residues" evidence="6">
    <location>
        <begin position="711"/>
        <end position="750"/>
    </location>
</feature>
<feature type="compositionally biased region" description="Basic and acidic residues" evidence="6">
    <location>
        <begin position="877"/>
        <end position="902"/>
    </location>
</feature>
<dbReference type="InterPro" id="IPR001040">
    <property type="entry name" value="TIF_eIF_4E"/>
</dbReference>
<dbReference type="RefSeq" id="XP_040736100.1">
    <property type="nucleotide sequence ID" value="XM_040880309.1"/>
</dbReference>
<evidence type="ECO:0000256" key="5">
    <source>
        <dbReference type="ARBA" id="ARBA00022801"/>
    </source>
</evidence>
<dbReference type="GO" id="GO:0003743">
    <property type="term" value="F:translation initiation factor activity"/>
    <property type="evidence" value="ECO:0007669"/>
    <property type="project" value="InterPro"/>
</dbReference>
<dbReference type="Pfam" id="PF02765">
    <property type="entry name" value="POT1"/>
    <property type="match status" value="1"/>
</dbReference>
<feature type="region of interest" description="Disordered" evidence="6">
    <location>
        <begin position="378"/>
        <end position="397"/>
    </location>
</feature>
<feature type="compositionally biased region" description="Polar residues" evidence="6">
    <location>
        <begin position="1681"/>
        <end position="1690"/>
    </location>
</feature>
<feature type="compositionally biased region" description="Acidic residues" evidence="6">
    <location>
        <begin position="522"/>
        <end position="538"/>
    </location>
</feature>
<dbReference type="SUPFAM" id="SSF54001">
    <property type="entry name" value="Cysteine proteinases"/>
    <property type="match status" value="1"/>
</dbReference>
<feature type="compositionally biased region" description="Basic residues" evidence="6">
    <location>
        <begin position="1156"/>
        <end position="1169"/>
    </location>
</feature>
<name>A0A364L6Z1_TALAM</name>
<dbReference type="Gene3D" id="3.30.760.10">
    <property type="entry name" value="RNA Cap, Translation Initiation Factor Eif4e"/>
    <property type="match status" value="1"/>
</dbReference>
<dbReference type="Gene3D" id="3.40.395.10">
    <property type="entry name" value="Adenoviral Proteinase, Chain A"/>
    <property type="match status" value="1"/>
</dbReference>
<dbReference type="Pfam" id="PF01652">
    <property type="entry name" value="IF4E"/>
    <property type="match status" value="1"/>
</dbReference>
<dbReference type="PANTHER" id="PTHR46896">
    <property type="entry name" value="SENTRIN-SPECIFIC PROTEASE"/>
    <property type="match status" value="1"/>
</dbReference>
<dbReference type="GO" id="GO:0000723">
    <property type="term" value="P:telomere maintenance"/>
    <property type="evidence" value="ECO:0007669"/>
    <property type="project" value="InterPro"/>
</dbReference>
<feature type="compositionally biased region" description="Basic and acidic residues" evidence="6">
    <location>
        <begin position="1692"/>
        <end position="1702"/>
    </location>
</feature>
<feature type="compositionally biased region" description="Low complexity" evidence="6">
    <location>
        <begin position="1244"/>
        <end position="1254"/>
    </location>
</feature>
<dbReference type="SUPFAM" id="SSF50249">
    <property type="entry name" value="Nucleic acid-binding proteins"/>
    <property type="match status" value="1"/>
</dbReference>
<feature type="compositionally biased region" description="Polar residues" evidence="6">
    <location>
        <begin position="1780"/>
        <end position="1796"/>
    </location>
</feature>
<feature type="region of interest" description="Disordered" evidence="6">
    <location>
        <begin position="1724"/>
        <end position="1835"/>
    </location>
</feature>
<dbReference type="GO" id="GO:0003677">
    <property type="term" value="F:DNA binding"/>
    <property type="evidence" value="ECO:0007669"/>
    <property type="project" value="InterPro"/>
</dbReference>
<dbReference type="PROSITE" id="PS00813">
    <property type="entry name" value="IF4E"/>
    <property type="match status" value="1"/>
</dbReference>
<feature type="compositionally biased region" description="Basic and acidic residues" evidence="6">
    <location>
        <begin position="1209"/>
        <end position="1221"/>
    </location>
</feature>
<feature type="compositionally biased region" description="Polar residues" evidence="6">
    <location>
        <begin position="382"/>
        <end position="397"/>
    </location>
</feature>
<feature type="compositionally biased region" description="Acidic residues" evidence="6">
    <location>
        <begin position="693"/>
        <end position="703"/>
    </location>
</feature>
<feature type="compositionally biased region" description="Polar residues" evidence="6">
    <location>
        <begin position="598"/>
        <end position="607"/>
    </location>
</feature>
<dbReference type="InterPro" id="IPR023398">
    <property type="entry name" value="TIF_eIF4e-like"/>
</dbReference>
<dbReference type="Pfam" id="PF02902">
    <property type="entry name" value="Peptidase_C48"/>
    <property type="match status" value="1"/>
</dbReference>
<feature type="compositionally biased region" description="Acidic residues" evidence="6">
    <location>
        <begin position="584"/>
        <end position="596"/>
    </location>
</feature>
<feature type="compositionally biased region" description="Polar residues" evidence="6">
    <location>
        <begin position="1628"/>
        <end position="1651"/>
    </location>
</feature>